<dbReference type="AlphaFoldDB" id="A0A0H3D8D4"/>
<feature type="domain" description="Beta-ketoacyl-[acyl-carrier-protein] synthase III C-terminal" evidence="3">
    <location>
        <begin position="219"/>
        <end position="307"/>
    </location>
</feature>
<evidence type="ECO:0000259" key="3">
    <source>
        <dbReference type="Pfam" id="PF08541"/>
    </source>
</evidence>
<dbReference type="GO" id="GO:0016746">
    <property type="term" value="F:acyltransferase activity"/>
    <property type="evidence" value="ECO:0007669"/>
    <property type="project" value="UniProtKB-KW"/>
</dbReference>
<dbReference type="OrthoDB" id="2636646at2"/>
<evidence type="ECO:0000313" key="5">
    <source>
        <dbReference type="Proteomes" id="UP000000328"/>
    </source>
</evidence>
<evidence type="ECO:0000313" key="4">
    <source>
        <dbReference type="EMBL" id="ADJ45799.1"/>
    </source>
</evidence>
<name>A0A0H3D8D4_AMYMU</name>
<gene>
    <name evidence="4" type="ordered locus">AMED_4022</name>
</gene>
<dbReference type="GeneID" id="92871755"/>
<accession>A0A0H3D8D4</accession>
<keyword evidence="1" id="KW-0808">Transferase</keyword>
<dbReference type="Proteomes" id="UP000000328">
    <property type="component" value="Chromosome"/>
</dbReference>
<organism evidence="4 5">
    <name type="scientific">Amycolatopsis mediterranei (strain U-32)</name>
    <dbReference type="NCBI Taxonomy" id="749927"/>
    <lineage>
        <taxon>Bacteria</taxon>
        <taxon>Bacillati</taxon>
        <taxon>Actinomycetota</taxon>
        <taxon>Actinomycetes</taxon>
        <taxon>Pseudonocardiales</taxon>
        <taxon>Pseudonocardiaceae</taxon>
        <taxon>Amycolatopsis</taxon>
    </lineage>
</organism>
<reference evidence="4 5" key="1">
    <citation type="journal article" date="2010" name="Cell Res.">
        <title>Complete genome sequence of the rifamycin SV-producing Amycolatopsis mediterranei U32 revealed its genetic characteristics in phylogeny and metabolism.</title>
        <authorList>
            <person name="Zhao W."/>
            <person name="Zhong Y."/>
            <person name="Yuan H."/>
            <person name="Wang J."/>
            <person name="Zheng H."/>
            <person name="Wang Y."/>
            <person name="Cen X."/>
            <person name="Xu F."/>
            <person name="Bai J."/>
            <person name="Han X."/>
            <person name="Lu G."/>
            <person name="Zhu Y."/>
            <person name="Shao Z."/>
            <person name="Yan H."/>
            <person name="Li C."/>
            <person name="Peng N."/>
            <person name="Zhang Z."/>
            <person name="Zhang Y."/>
            <person name="Lin W."/>
            <person name="Fan Y."/>
            <person name="Qin Z."/>
            <person name="Hu Y."/>
            <person name="Zhu B."/>
            <person name="Wang S."/>
            <person name="Ding X."/>
            <person name="Zhao G.P."/>
        </authorList>
    </citation>
    <scope>NUCLEOTIDE SEQUENCE [LARGE SCALE GENOMIC DNA]</scope>
    <source>
        <strain evidence="5">U-32</strain>
    </source>
</reference>
<keyword evidence="2" id="KW-0012">Acyltransferase</keyword>
<dbReference type="EMBL" id="CP002000">
    <property type="protein sequence ID" value="ADJ45799.1"/>
    <property type="molecule type" value="Genomic_DNA"/>
</dbReference>
<dbReference type="Pfam" id="PF08541">
    <property type="entry name" value="ACP_syn_III_C"/>
    <property type="match status" value="1"/>
</dbReference>
<protein>
    <submittedName>
        <fullName evidence="4">3-oxoacyl-(ACP) synthase III</fullName>
    </submittedName>
</protein>
<dbReference type="eggNOG" id="COG0332">
    <property type="taxonomic scope" value="Bacteria"/>
</dbReference>
<evidence type="ECO:0000256" key="2">
    <source>
        <dbReference type="ARBA" id="ARBA00023315"/>
    </source>
</evidence>
<sequence length="308" mass="32351">MTSLVAVSTYVPTTVAIESLQDELALSAGQLRRFRRMYGLDEVCRSDESEADMVLGAVSKLDALRGQEERVRYVVRAKTMPAANPYPVDPMIDVREALGLTHATLFTLTDHACASGLLAVDLCGTLLAADGDPDALALILTGEKAFTHSAQVIPDVAIMGEATAAVLVGPGEDQDTMLGYATTTLGGPGGEVILDDEQAAEFRQIYPGAVAEVALEAIAAAGLTADDIDLVLPHNVNKISWVRASAALGIARSKIFLQNVGTTGHCFCADPFLNHHAADGLGLIAPGAHYLMISVGLGSTFSAMVFRK</sequence>
<dbReference type="SUPFAM" id="SSF53901">
    <property type="entry name" value="Thiolase-like"/>
    <property type="match status" value="2"/>
</dbReference>
<dbReference type="InterPro" id="IPR016039">
    <property type="entry name" value="Thiolase-like"/>
</dbReference>
<dbReference type="HOGENOM" id="CLU_075552_0_0_11"/>
<dbReference type="PATRIC" id="fig|749927.5.peg.4160"/>
<dbReference type="InterPro" id="IPR013747">
    <property type="entry name" value="ACP_syn_III_C"/>
</dbReference>
<dbReference type="KEGG" id="amd:AMED_4022"/>
<dbReference type="GO" id="GO:0044550">
    <property type="term" value="P:secondary metabolite biosynthetic process"/>
    <property type="evidence" value="ECO:0007669"/>
    <property type="project" value="TreeGrafter"/>
</dbReference>
<evidence type="ECO:0000256" key="1">
    <source>
        <dbReference type="ARBA" id="ARBA00022679"/>
    </source>
</evidence>
<proteinExistence type="predicted"/>
<dbReference type="RefSeq" id="WP_013225871.1">
    <property type="nucleotide sequence ID" value="NC_014318.1"/>
</dbReference>
<dbReference type="PANTHER" id="PTHR34069:SF2">
    <property type="entry name" value="BETA-KETOACYL-[ACYL-CARRIER-PROTEIN] SYNTHASE III"/>
    <property type="match status" value="1"/>
</dbReference>
<dbReference type="Gene3D" id="3.40.47.10">
    <property type="match status" value="2"/>
</dbReference>
<dbReference type="PANTHER" id="PTHR34069">
    <property type="entry name" value="3-OXOACYL-[ACYL-CARRIER-PROTEIN] SYNTHASE 3"/>
    <property type="match status" value="1"/>
</dbReference>